<feature type="domain" description="CdaR GGDEF-like" evidence="4">
    <location>
        <begin position="301"/>
        <end position="434"/>
    </location>
</feature>
<dbReference type="Gene3D" id="3.30.450.40">
    <property type="match status" value="1"/>
</dbReference>
<dbReference type="Proteomes" id="UP000662904">
    <property type="component" value="Chromosome"/>
</dbReference>
<dbReference type="EMBL" id="CP059066">
    <property type="protein sequence ID" value="QSQ08600.1"/>
    <property type="molecule type" value="Genomic_DNA"/>
</dbReference>
<comment type="similarity">
    <text evidence="1">Belongs to the CdaR family.</text>
</comment>
<dbReference type="Pfam" id="PF13556">
    <property type="entry name" value="HTH_30"/>
    <property type="match status" value="1"/>
</dbReference>
<evidence type="ECO:0000313" key="5">
    <source>
        <dbReference type="EMBL" id="QSQ08600.1"/>
    </source>
</evidence>
<evidence type="ECO:0000256" key="1">
    <source>
        <dbReference type="ARBA" id="ARBA00006754"/>
    </source>
</evidence>
<reference evidence="5" key="1">
    <citation type="submission" date="2020-07" db="EMBL/GenBank/DDBJ databases">
        <title>Koleobacter methoxysyntrophicus gen. nov., sp. nov., a novel anaerobic bacterium isolated from deep subsurface oil field and proposal of Koleobacterales ord. nov. in the phylum Firmicutes.</title>
        <authorList>
            <person name="Sakamoto S."/>
            <person name="Tamaki H."/>
        </authorList>
    </citation>
    <scope>NUCLEOTIDE SEQUENCE</scope>
    <source>
        <strain evidence="5">NRmbB1</strain>
    </source>
</reference>
<dbReference type="Gene3D" id="1.10.10.2840">
    <property type="entry name" value="PucR C-terminal helix-turn-helix domain"/>
    <property type="match status" value="1"/>
</dbReference>
<protein>
    <submittedName>
        <fullName evidence="5">Purine catabolism regulatory protein</fullName>
    </submittedName>
</protein>
<dbReference type="InterPro" id="IPR025736">
    <property type="entry name" value="PucR_C-HTH_dom"/>
</dbReference>
<evidence type="ECO:0000259" key="3">
    <source>
        <dbReference type="Pfam" id="PF13556"/>
    </source>
</evidence>
<gene>
    <name evidence="5" type="primary">pucR_1</name>
    <name evidence="5" type="ORF">H0A61_00933</name>
</gene>
<proteinExistence type="inferred from homology"/>
<organism evidence="5 6">
    <name type="scientific">Koleobacter methoxysyntrophicus</name>
    <dbReference type="NCBI Taxonomy" id="2751313"/>
    <lineage>
        <taxon>Bacteria</taxon>
        <taxon>Bacillati</taxon>
        <taxon>Bacillota</taxon>
        <taxon>Clostridia</taxon>
        <taxon>Koleobacterales</taxon>
        <taxon>Koleobacteraceae</taxon>
        <taxon>Koleobacter</taxon>
    </lineage>
</organism>
<sequence>MGITVEDALRFGGLKGARILAGRGGLKNEIRAVDVIEEPYITKWLRSSTLMLTSFYALKDSREEQINLVRELAEAGAAGLVVDQKTYIDGLPEEVLRLADELNLPIIEIPPEVGYIDIINPILNAIFDSESLITKKAEEINELFTNVILKKGGFKDIADTLTGLTGYPTIILGKSYEILGWSKSGKRTSYDKCLGEIIDTGQNGEIIKTLGFESAEIKTTIKNRITYGGVDIDFIIIPVKIDMEVRGYVMVWGIERPFDKLDLIALENATKVTAIELIKQEAIQENLKRQKKAFLGDLLSGRFTSDDEINDRAARLGINLKDIGAVIVVEICNIQKGTNKSGIRLTHSSIKEFICSNLSKKCEIEVFEDGKYIAVLPKLSKTEDTKKELQETAFFLKNKLEEEIGFSAASFGIGRYYEKPSDIKNSYREALIALWVSRKIYNRATDVRHFDDLGVYKLLGKFEDTKELELFYKGTVYPLKKYDDENNTELVKTLDVYFECGENMASAAETLYIHINTLKYRINRIKEILGVDSFNMGNKVELYIGLKIMKLLQ</sequence>
<dbReference type="PANTHER" id="PTHR33744:SF1">
    <property type="entry name" value="DNA-BINDING TRANSCRIPTIONAL ACTIVATOR ADER"/>
    <property type="match status" value="1"/>
</dbReference>
<dbReference type="Pfam" id="PF07905">
    <property type="entry name" value="PucR"/>
    <property type="match status" value="1"/>
</dbReference>
<feature type="domain" description="Purine catabolism PurC-like" evidence="2">
    <location>
        <begin position="9"/>
        <end position="126"/>
    </location>
</feature>
<dbReference type="InterPro" id="IPR051448">
    <property type="entry name" value="CdaR-like_regulators"/>
</dbReference>
<dbReference type="AlphaFoldDB" id="A0A8A0RLV9"/>
<dbReference type="Pfam" id="PF17853">
    <property type="entry name" value="GGDEF_2"/>
    <property type="match status" value="1"/>
</dbReference>
<dbReference type="InterPro" id="IPR012914">
    <property type="entry name" value="PucR_dom"/>
</dbReference>
<accession>A0A8A0RLV9</accession>
<dbReference type="InterPro" id="IPR041522">
    <property type="entry name" value="CdaR_GGDEF"/>
</dbReference>
<dbReference type="InterPro" id="IPR042070">
    <property type="entry name" value="PucR_C-HTH_sf"/>
</dbReference>
<evidence type="ECO:0000313" key="6">
    <source>
        <dbReference type="Proteomes" id="UP000662904"/>
    </source>
</evidence>
<dbReference type="RefSeq" id="WP_206708806.1">
    <property type="nucleotide sequence ID" value="NZ_CP059066.1"/>
</dbReference>
<dbReference type="KEGG" id="kme:H0A61_00933"/>
<dbReference type="PANTHER" id="PTHR33744">
    <property type="entry name" value="CARBOHYDRATE DIACID REGULATOR"/>
    <property type="match status" value="1"/>
</dbReference>
<name>A0A8A0RLV9_9FIRM</name>
<feature type="domain" description="PucR C-terminal helix-turn-helix" evidence="3">
    <location>
        <begin position="490"/>
        <end position="548"/>
    </location>
</feature>
<evidence type="ECO:0000259" key="2">
    <source>
        <dbReference type="Pfam" id="PF07905"/>
    </source>
</evidence>
<dbReference type="InterPro" id="IPR029016">
    <property type="entry name" value="GAF-like_dom_sf"/>
</dbReference>
<evidence type="ECO:0000259" key="4">
    <source>
        <dbReference type="Pfam" id="PF17853"/>
    </source>
</evidence>
<keyword evidence="6" id="KW-1185">Reference proteome</keyword>